<keyword evidence="5" id="KW-0597">Phosphoprotein</keyword>
<keyword evidence="10" id="KW-0067">ATP-binding</keyword>
<proteinExistence type="predicted"/>
<dbReference type="GO" id="GO:0000155">
    <property type="term" value="F:phosphorelay sensor kinase activity"/>
    <property type="evidence" value="ECO:0007669"/>
    <property type="project" value="InterPro"/>
</dbReference>
<dbReference type="Gene3D" id="3.30.565.10">
    <property type="entry name" value="Histidine kinase-like ATPase, C-terminal domain"/>
    <property type="match status" value="1"/>
</dbReference>
<dbReference type="GO" id="GO:0005524">
    <property type="term" value="F:ATP binding"/>
    <property type="evidence" value="ECO:0007669"/>
    <property type="project" value="UniProtKB-KW"/>
</dbReference>
<dbReference type="Gene3D" id="1.10.287.130">
    <property type="match status" value="1"/>
</dbReference>
<evidence type="ECO:0000256" key="3">
    <source>
        <dbReference type="ARBA" id="ARBA00012438"/>
    </source>
</evidence>
<dbReference type="EMBL" id="CP061172">
    <property type="protein sequence ID" value="QNR66859.1"/>
    <property type="molecule type" value="Genomic_DNA"/>
</dbReference>
<keyword evidence="9 16" id="KW-0418">Kinase</keyword>
<evidence type="ECO:0000256" key="2">
    <source>
        <dbReference type="ARBA" id="ARBA00004651"/>
    </source>
</evidence>
<keyword evidence="12" id="KW-0902">Two-component regulatory system</keyword>
<dbReference type="InterPro" id="IPR003661">
    <property type="entry name" value="HisK_dim/P_dom"/>
</dbReference>
<dbReference type="EC" id="2.7.13.3" evidence="3"/>
<dbReference type="Proteomes" id="UP000516384">
    <property type="component" value="Chromosome"/>
</dbReference>
<name>A0A7H0Y701_9BACL</name>
<keyword evidence="4" id="KW-1003">Cell membrane</keyword>
<dbReference type="CDD" id="cd00082">
    <property type="entry name" value="HisKA"/>
    <property type="match status" value="1"/>
</dbReference>
<dbReference type="Pfam" id="PF02518">
    <property type="entry name" value="HATPase_c"/>
    <property type="match status" value="1"/>
</dbReference>
<keyword evidence="8" id="KW-0547">Nucleotide-binding</keyword>
<dbReference type="RefSeq" id="WP_190297994.1">
    <property type="nucleotide sequence ID" value="NZ_CP061172.1"/>
</dbReference>
<organism evidence="16 17">
    <name type="scientific">Paenibacillus peoriae</name>
    <dbReference type="NCBI Taxonomy" id="59893"/>
    <lineage>
        <taxon>Bacteria</taxon>
        <taxon>Bacillati</taxon>
        <taxon>Bacillota</taxon>
        <taxon>Bacilli</taxon>
        <taxon>Bacillales</taxon>
        <taxon>Paenibacillaceae</taxon>
        <taxon>Paenibacillus</taxon>
    </lineage>
</organism>
<evidence type="ECO:0000256" key="7">
    <source>
        <dbReference type="ARBA" id="ARBA00022692"/>
    </source>
</evidence>
<evidence type="ECO:0000256" key="6">
    <source>
        <dbReference type="ARBA" id="ARBA00022679"/>
    </source>
</evidence>
<reference evidence="16 17" key="1">
    <citation type="submission" date="2020-09" db="EMBL/GenBank/DDBJ databases">
        <title>Characterization of Paenibacillus peoriae strain ZF390 with broad-spectrum antimicrobial activity as a potential biocontrol agent.</title>
        <authorList>
            <person name="Li L."/>
            <person name="Zhao Y."/>
            <person name="Li B."/>
            <person name="Xie X."/>
        </authorList>
    </citation>
    <scope>NUCLEOTIDE SEQUENCE [LARGE SCALE GENOMIC DNA]</scope>
    <source>
        <strain evidence="16 17">ZF390</strain>
    </source>
</reference>
<dbReference type="CDD" id="cd00075">
    <property type="entry name" value="HATPase"/>
    <property type="match status" value="1"/>
</dbReference>
<keyword evidence="7 14" id="KW-0812">Transmembrane</keyword>
<dbReference type="InterPro" id="IPR036097">
    <property type="entry name" value="HisK_dim/P_sf"/>
</dbReference>
<dbReference type="PANTHER" id="PTHR45528">
    <property type="entry name" value="SENSOR HISTIDINE KINASE CPXA"/>
    <property type="match status" value="1"/>
</dbReference>
<dbReference type="SMART" id="SM00388">
    <property type="entry name" value="HisKA"/>
    <property type="match status" value="1"/>
</dbReference>
<dbReference type="InterPro" id="IPR004358">
    <property type="entry name" value="Sig_transdc_His_kin-like_C"/>
</dbReference>
<evidence type="ECO:0000256" key="13">
    <source>
        <dbReference type="ARBA" id="ARBA00023136"/>
    </source>
</evidence>
<feature type="domain" description="Histidine kinase" evidence="15">
    <location>
        <begin position="93"/>
        <end position="305"/>
    </location>
</feature>
<evidence type="ECO:0000256" key="4">
    <source>
        <dbReference type="ARBA" id="ARBA00022475"/>
    </source>
</evidence>
<evidence type="ECO:0000313" key="16">
    <source>
        <dbReference type="EMBL" id="QNR66859.1"/>
    </source>
</evidence>
<keyword evidence="6" id="KW-0808">Transferase</keyword>
<keyword evidence="11 14" id="KW-1133">Transmembrane helix</keyword>
<protein>
    <recommendedName>
        <fullName evidence="3">histidine kinase</fullName>
        <ecNumber evidence="3">2.7.13.3</ecNumber>
    </recommendedName>
</protein>
<evidence type="ECO:0000256" key="5">
    <source>
        <dbReference type="ARBA" id="ARBA00022553"/>
    </source>
</evidence>
<evidence type="ECO:0000256" key="1">
    <source>
        <dbReference type="ARBA" id="ARBA00000085"/>
    </source>
</evidence>
<evidence type="ECO:0000313" key="17">
    <source>
        <dbReference type="Proteomes" id="UP000516384"/>
    </source>
</evidence>
<dbReference type="PANTHER" id="PTHR45528:SF1">
    <property type="entry name" value="SENSOR HISTIDINE KINASE CPXA"/>
    <property type="match status" value="1"/>
</dbReference>
<dbReference type="PRINTS" id="PR00344">
    <property type="entry name" value="BCTRLSENSOR"/>
</dbReference>
<evidence type="ECO:0000256" key="10">
    <source>
        <dbReference type="ARBA" id="ARBA00022840"/>
    </source>
</evidence>
<keyword evidence="13 14" id="KW-0472">Membrane</keyword>
<feature type="transmembrane region" description="Helical" evidence="14">
    <location>
        <begin position="6"/>
        <end position="26"/>
    </location>
</feature>
<dbReference type="InterPro" id="IPR050398">
    <property type="entry name" value="HssS/ArlS-like"/>
</dbReference>
<dbReference type="SUPFAM" id="SSF47384">
    <property type="entry name" value="Homodimeric domain of signal transducing histidine kinase"/>
    <property type="match status" value="1"/>
</dbReference>
<evidence type="ECO:0000256" key="11">
    <source>
        <dbReference type="ARBA" id="ARBA00022989"/>
    </source>
</evidence>
<dbReference type="GO" id="GO:0005886">
    <property type="term" value="C:plasma membrane"/>
    <property type="evidence" value="ECO:0007669"/>
    <property type="project" value="UniProtKB-SubCell"/>
</dbReference>
<dbReference type="InterPro" id="IPR005467">
    <property type="entry name" value="His_kinase_dom"/>
</dbReference>
<comment type="subcellular location">
    <subcellularLocation>
        <location evidence="2">Cell membrane</location>
        <topology evidence="2">Multi-pass membrane protein</topology>
    </subcellularLocation>
</comment>
<evidence type="ECO:0000256" key="12">
    <source>
        <dbReference type="ARBA" id="ARBA00023012"/>
    </source>
</evidence>
<dbReference type="SUPFAM" id="SSF55874">
    <property type="entry name" value="ATPase domain of HSP90 chaperone/DNA topoisomerase II/histidine kinase"/>
    <property type="match status" value="1"/>
</dbReference>
<evidence type="ECO:0000256" key="8">
    <source>
        <dbReference type="ARBA" id="ARBA00022741"/>
    </source>
</evidence>
<accession>A0A7H0Y701</accession>
<dbReference type="AlphaFoldDB" id="A0A7H0Y701"/>
<dbReference type="InterPro" id="IPR036890">
    <property type="entry name" value="HATPase_C_sf"/>
</dbReference>
<evidence type="ECO:0000256" key="14">
    <source>
        <dbReference type="SAM" id="Phobius"/>
    </source>
</evidence>
<dbReference type="Pfam" id="PF00512">
    <property type="entry name" value="HisKA"/>
    <property type="match status" value="1"/>
</dbReference>
<evidence type="ECO:0000259" key="15">
    <source>
        <dbReference type="PROSITE" id="PS50109"/>
    </source>
</evidence>
<dbReference type="InterPro" id="IPR003594">
    <property type="entry name" value="HATPase_dom"/>
</dbReference>
<gene>
    <name evidence="16" type="ORF">IAQ67_24220</name>
</gene>
<comment type="catalytic activity">
    <reaction evidence="1">
        <text>ATP + protein L-histidine = ADP + protein N-phospho-L-histidine.</text>
        <dbReference type="EC" id="2.7.13.3"/>
    </reaction>
</comment>
<dbReference type="PROSITE" id="PS50109">
    <property type="entry name" value="HIS_KIN"/>
    <property type="match status" value="1"/>
</dbReference>
<sequence length="305" mass="33892">MTVLNYICIGITIIALFAVGTAILLYRKNVHKTMKTIQEMIDTAIDGNFSEHVFDESVLSAVETKLARFLSICTVSSKNLLAEKNKINELISDISHQTKTPVANILLYSQLLSEYELSQDAFTCVKALSAQAEKLNFLIHALVKTSRLETGIITVSPRRESVQKLLDAALEQIIPKAETKGISVVMEDTVIHAYFDLKWTSEAVYNIMDNAIKYTETGGNMNIKVMAYDLFCRIDIIDNGIGIAEEEQGKIFTRFYRSPTVNSQEGVGIGLFLAREIIAAEGGYIKVRSRYGSGSTFSIFLSMDT</sequence>
<dbReference type="SMART" id="SM00387">
    <property type="entry name" value="HATPase_c"/>
    <property type="match status" value="1"/>
</dbReference>
<evidence type="ECO:0000256" key="9">
    <source>
        <dbReference type="ARBA" id="ARBA00022777"/>
    </source>
</evidence>